<feature type="transmembrane region" description="Helical" evidence="1">
    <location>
        <begin position="52"/>
        <end position="74"/>
    </location>
</feature>
<dbReference type="KEGG" id="huw:FPZ11_00440"/>
<evidence type="ECO:0000313" key="2">
    <source>
        <dbReference type="EMBL" id="QDZ13477.1"/>
    </source>
</evidence>
<gene>
    <name evidence="2" type="ORF">FPZ11_00440</name>
</gene>
<accession>A0A5B8LYR4</accession>
<keyword evidence="2" id="KW-0482">Metalloprotease</keyword>
<dbReference type="OrthoDB" id="9785431at2"/>
<keyword evidence="1" id="KW-1133">Transmembrane helix</keyword>
<protein>
    <submittedName>
        <fullName evidence="2">PrsW family intramembrane metalloprotease</fullName>
    </submittedName>
</protein>
<feature type="transmembrane region" description="Helical" evidence="1">
    <location>
        <begin position="248"/>
        <end position="274"/>
    </location>
</feature>
<keyword evidence="2" id="KW-0378">Hydrolase</keyword>
<feature type="transmembrane region" description="Helical" evidence="1">
    <location>
        <begin position="86"/>
        <end position="103"/>
    </location>
</feature>
<dbReference type="InterPro" id="IPR026898">
    <property type="entry name" value="PrsW"/>
</dbReference>
<keyword evidence="1" id="KW-0812">Transmembrane</keyword>
<feature type="transmembrane region" description="Helical" evidence="1">
    <location>
        <begin position="195"/>
        <end position="214"/>
    </location>
</feature>
<feature type="transmembrane region" description="Helical" evidence="1">
    <location>
        <begin position="23"/>
        <end position="46"/>
    </location>
</feature>
<feature type="transmembrane region" description="Helical" evidence="1">
    <location>
        <begin position="155"/>
        <end position="175"/>
    </location>
</feature>
<organism evidence="2 3">
    <name type="scientific">Humibacter ginsenosidimutans</name>
    <dbReference type="NCBI Taxonomy" id="2599293"/>
    <lineage>
        <taxon>Bacteria</taxon>
        <taxon>Bacillati</taxon>
        <taxon>Actinomycetota</taxon>
        <taxon>Actinomycetes</taxon>
        <taxon>Micrococcales</taxon>
        <taxon>Microbacteriaceae</taxon>
        <taxon>Humibacter</taxon>
    </lineage>
</organism>
<dbReference type="Pfam" id="PF13367">
    <property type="entry name" value="PrsW-protease"/>
    <property type="match status" value="1"/>
</dbReference>
<evidence type="ECO:0000313" key="3">
    <source>
        <dbReference type="Proteomes" id="UP000320216"/>
    </source>
</evidence>
<keyword evidence="2" id="KW-0645">Protease</keyword>
<feature type="transmembrane region" description="Helical" evidence="1">
    <location>
        <begin position="221"/>
        <end position="242"/>
    </location>
</feature>
<dbReference type="GO" id="GO:0006508">
    <property type="term" value="P:proteolysis"/>
    <property type="evidence" value="ECO:0007669"/>
    <property type="project" value="UniProtKB-KW"/>
</dbReference>
<keyword evidence="1" id="KW-0472">Membrane</keyword>
<dbReference type="GO" id="GO:0008237">
    <property type="term" value="F:metallopeptidase activity"/>
    <property type="evidence" value="ECO:0007669"/>
    <property type="project" value="UniProtKB-KW"/>
</dbReference>
<name>A0A5B8LYR4_9MICO</name>
<reference evidence="2 3" key="1">
    <citation type="submission" date="2019-07" db="EMBL/GenBank/DDBJ databases">
        <title>Full genome sequence of Humibacter sp. WJ7-1.</title>
        <authorList>
            <person name="Im W.-T."/>
        </authorList>
    </citation>
    <scope>NUCLEOTIDE SEQUENCE [LARGE SCALE GENOMIC DNA]</scope>
    <source>
        <strain evidence="2 3">WJ7-1</strain>
    </source>
</reference>
<proteinExistence type="predicted"/>
<dbReference type="AlphaFoldDB" id="A0A5B8LYR4"/>
<dbReference type="PANTHER" id="PTHR36844:SF1">
    <property type="entry name" value="PROTEASE PRSW"/>
    <property type="match status" value="1"/>
</dbReference>
<evidence type="ECO:0000256" key="1">
    <source>
        <dbReference type="SAM" id="Phobius"/>
    </source>
</evidence>
<dbReference type="Proteomes" id="UP000320216">
    <property type="component" value="Chromosome"/>
</dbReference>
<keyword evidence="3" id="KW-1185">Reference proteome</keyword>
<sequence length="373" mass="39847">MSGFTPGALPPVPPRPRAKTSTIVWTIIGLILLVQLLVVVFAYLVLALGAGLVALSSLLALIPLAIVLLTATWIDAWEPEPWAAKLFALLWGAAAAITIALLFDLGQHLFTTIPEDSMLSSVVRAPLVEESAKGAALLILVFAARRTFDGPIDGVVYAAFTAGGFAFVENIQYFATAIYEGGAGSAATVFVLRALFSPFAHVLFTSCTGVALGLAARRRGVWRILGAFVVGVACAAVLHAVWNFAGYVGFWGVYLLFELPLFIAAVVAVVLLRVREQHLTRDRLDDYGRAGWFSYAEVGLYGTRVGRRRIRAWARGKGGEAPGAVRSMIRVTTRLAMDRQQIIDGSADPATAADEAALLAETTALRSRLHAIG</sequence>
<dbReference type="PANTHER" id="PTHR36844">
    <property type="entry name" value="PROTEASE PRSW"/>
    <property type="match status" value="1"/>
</dbReference>
<dbReference type="EMBL" id="CP042305">
    <property type="protein sequence ID" value="QDZ13477.1"/>
    <property type="molecule type" value="Genomic_DNA"/>
</dbReference>
<dbReference type="RefSeq" id="WP_146317433.1">
    <property type="nucleotide sequence ID" value="NZ_CP042305.1"/>
</dbReference>